<keyword evidence="1" id="KW-0560">Oxidoreductase</keyword>
<dbReference type="PANTHER" id="PTHR47534">
    <property type="entry name" value="YALI0E05731P"/>
    <property type="match status" value="1"/>
</dbReference>
<comment type="caution">
    <text evidence="2">The sequence shown here is derived from an EMBL/GenBank/DDBJ whole genome shotgun (WGS) entry which is preliminary data.</text>
</comment>
<dbReference type="InterPro" id="IPR036291">
    <property type="entry name" value="NAD(P)-bd_dom_sf"/>
</dbReference>
<reference evidence="2 3" key="1">
    <citation type="submission" date="2024-02" db="EMBL/GenBank/DDBJ databases">
        <title>De novo assembly and annotation of 12 fungi associated with fruit tree decline syndrome in Ontario, Canada.</title>
        <authorList>
            <person name="Sulman M."/>
            <person name="Ellouze W."/>
            <person name="Ilyukhin E."/>
        </authorList>
    </citation>
    <scope>NUCLEOTIDE SEQUENCE [LARGE SCALE GENOMIC DNA]</scope>
    <source>
        <strain evidence="2 3">M169</strain>
    </source>
</reference>
<dbReference type="InterPro" id="IPR052228">
    <property type="entry name" value="Sec_Metab_Biosynth_Oxidored"/>
</dbReference>
<dbReference type="SUPFAM" id="SSF51735">
    <property type="entry name" value="NAD(P)-binding Rossmann-fold domains"/>
    <property type="match status" value="1"/>
</dbReference>
<protein>
    <recommendedName>
        <fullName evidence="4">Short-chain dehydrogenase/reductase</fullName>
    </recommendedName>
</protein>
<proteinExistence type="predicted"/>
<accession>A0ABR1NSJ9</accession>
<keyword evidence="3" id="KW-1185">Reference proteome</keyword>
<evidence type="ECO:0000313" key="3">
    <source>
        <dbReference type="Proteomes" id="UP001430848"/>
    </source>
</evidence>
<evidence type="ECO:0008006" key="4">
    <source>
        <dbReference type="Google" id="ProtNLM"/>
    </source>
</evidence>
<dbReference type="Proteomes" id="UP001430848">
    <property type="component" value="Unassembled WGS sequence"/>
</dbReference>
<evidence type="ECO:0000256" key="1">
    <source>
        <dbReference type="ARBA" id="ARBA00023002"/>
    </source>
</evidence>
<organism evidence="2 3">
    <name type="scientific">Diaporthe eres</name>
    <name type="common">Phomopsis oblonga</name>
    <dbReference type="NCBI Taxonomy" id="83184"/>
    <lineage>
        <taxon>Eukaryota</taxon>
        <taxon>Fungi</taxon>
        <taxon>Dikarya</taxon>
        <taxon>Ascomycota</taxon>
        <taxon>Pezizomycotina</taxon>
        <taxon>Sordariomycetes</taxon>
        <taxon>Sordariomycetidae</taxon>
        <taxon>Diaporthales</taxon>
        <taxon>Diaporthaceae</taxon>
        <taxon>Diaporthe</taxon>
        <taxon>Diaporthe eres species complex</taxon>
    </lineage>
</organism>
<dbReference type="Gene3D" id="3.40.50.720">
    <property type="entry name" value="NAD(P)-binding Rossmann-like Domain"/>
    <property type="match status" value="1"/>
</dbReference>
<dbReference type="EMBL" id="JAKNSF020000124">
    <property type="protein sequence ID" value="KAK7713681.1"/>
    <property type="molecule type" value="Genomic_DNA"/>
</dbReference>
<evidence type="ECO:0000313" key="2">
    <source>
        <dbReference type="EMBL" id="KAK7713681.1"/>
    </source>
</evidence>
<sequence length="334" mass="35751">MVSIKTVEKSNARVASLPQGLVALFISATSGIGQSTLQHFAHHAPSPRIYTVARPGSAASHEDFLTSLRQSDLGGTYKLITADTSLVSEVDRVVEAVRRDETKLDILFLSAGFMPFEGRHDTREGLDPSMSTRYYSRLRAVEGLLPLLNSPGARSPRVVSVLAGGLEGPLRAADLDLRAPGAWSSWAASVHAGTMGTLALERLARENPRLGVFHWFPGPVDTPGLARAQRFGMSAPQNPMSLWESGARGLFLATSDRYAGQVGAEGLVPPPGGLPPVRKSGGDVFLVDPLGDSADSEKVLAEMRQLGVDQTIWEHTQKIFDACSSQASLSKDEL</sequence>
<gene>
    <name evidence="2" type="ORF">SLS63_011996</name>
</gene>
<name>A0ABR1NSJ9_DIAER</name>
<dbReference type="PANTHER" id="PTHR47534:SF3">
    <property type="entry name" value="ALCOHOL DEHYDROGENASE-LIKE C-TERMINAL DOMAIN-CONTAINING PROTEIN"/>
    <property type="match status" value="1"/>
</dbReference>